<dbReference type="Proteomes" id="UP000184016">
    <property type="component" value="Unassembled WGS sequence"/>
</dbReference>
<dbReference type="NCBIfam" id="TIGR01250">
    <property type="entry name" value="pro_imino_pep_2"/>
    <property type="match status" value="1"/>
</dbReference>
<feature type="active site" description="Proton donor" evidence="8">
    <location>
        <position position="271"/>
    </location>
</feature>
<comment type="catalytic activity">
    <reaction evidence="1 7">
        <text>Release of N-terminal proline from a peptide.</text>
        <dbReference type="EC" id="3.4.11.5"/>
    </reaction>
</comment>
<dbReference type="InterPro" id="IPR029058">
    <property type="entry name" value="AB_hydrolase_fold"/>
</dbReference>
<protein>
    <recommendedName>
        <fullName evidence="4 7">Proline iminopeptidase</fullName>
        <shortName evidence="7">PIP</shortName>
        <ecNumber evidence="3 7">3.4.11.5</ecNumber>
    </recommendedName>
    <alternativeName>
        <fullName evidence="6 7">Prolyl aminopeptidase</fullName>
    </alternativeName>
</protein>
<comment type="similarity">
    <text evidence="2 7">Belongs to the peptidase S33 family.</text>
</comment>
<keyword evidence="7" id="KW-0031">Aminopeptidase</keyword>
<dbReference type="PANTHER" id="PTHR43798">
    <property type="entry name" value="MONOACYLGLYCEROL LIPASE"/>
    <property type="match status" value="1"/>
</dbReference>
<dbReference type="SUPFAM" id="SSF53474">
    <property type="entry name" value="alpha/beta-Hydrolases"/>
    <property type="match status" value="1"/>
</dbReference>
<evidence type="ECO:0000256" key="8">
    <source>
        <dbReference type="PIRSR" id="PIRSR005539-1"/>
    </source>
</evidence>
<dbReference type="PANTHER" id="PTHR43798:SF31">
    <property type="entry name" value="AB HYDROLASE SUPERFAMILY PROTEIN YCLE"/>
    <property type="match status" value="1"/>
</dbReference>
<dbReference type="PIRSF" id="PIRSF005539">
    <property type="entry name" value="Pept_S33_TRI_F1"/>
    <property type="match status" value="1"/>
</dbReference>
<evidence type="ECO:0000256" key="2">
    <source>
        <dbReference type="ARBA" id="ARBA00010088"/>
    </source>
</evidence>
<dbReference type="InterPro" id="IPR050266">
    <property type="entry name" value="AB_hydrolase_sf"/>
</dbReference>
<evidence type="ECO:0000256" key="6">
    <source>
        <dbReference type="ARBA" id="ARBA00029605"/>
    </source>
</evidence>
<dbReference type="InterPro" id="IPR000073">
    <property type="entry name" value="AB_hydrolase_1"/>
</dbReference>
<dbReference type="Pfam" id="PF00561">
    <property type="entry name" value="Abhydrolase_1"/>
    <property type="match status" value="1"/>
</dbReference>
<keyword evidence="7" id="KW-0645">Protease</keyword>
<dbReference type="GO" id="GO:0016020">
    <property type="term" value="C:membrane"/>
    <property type="evidence" value="ECO:0007669"/>
    <property type="project" value="TreeGrafter"/>
</dbReference>
<evidence type="ECO:0000256" key="1">
    <source>
        <dbReference type="ARBA" id="ARBA00001585"/>
    </source>
</evidence>
<feature type="domain" description="AB hydrolase-1" evidence="9">
    <location>
        <begin position="30"/>
        <end position="277"/>
    </location>
</feature>
<dbReference type="GO" id="GO:0004177">
    <property type="term" value="F:aminopeptidase activity"/>
    <property type="evidence" value="ECO:0007669"/>
    <property type="project" value="UniProtKB-KW"/>
</dbReference>
<evidence type="ECO:0000313" key="11">
    <source>
        <dbReference type="Proteomes" id="UP000184016"/>
    </source>
</evidence>
<feature type="active site" description="Nucleophile" evidence="8">
    <location>
        <position position="105"/>
    </location>
</feature>
<dbReference type="AlphaFoldDB" id="A0A1M6PQA8"/>
<organism evidence="10 11">
    <name type="scientific">Alicyclobacillus tolerans</name>
    <dbReference type="NCBI Taxonomy" id="90970"/>
    <lineage>
        <taxon>Bacteria</taxon>
        <taxon>Bacillati</taxon>
        <taxon>Bacillota</taxon>
        <taxon>Bacilli</taxon>
        <taxon>Bacillales</taxon>
        <taxon>Alicyclobacillaceae</taxon>
        <taxon>Alicyclobacillus</taxon>
    </lineage>
</organism>
<dbReference type="OrthoDB" id="9796770at2"/>
<proteinExistence type="inferred from homology"/>
<name>A0A1M6PQA8_9BACL</name>
<evidence type="ECO:0000313" key="10">
    <source>
        <dbReference type="EMBL" id="SHK10113.1"/>
    </source>
</evidence>
<evidence type="ECO:0000256" key="3">
    <source>
        <dbReference type="ARBA" id="ARBA00012568"/>
    </source>
</evidence>
<evidence type="ECO:0000256" key="7">
    <source>
        <dbReference type="PIRNR" id="PIRNR005539"/>
    </source>
</evidence>
<dbReference type="RefSeq" id="WP_072873695.1">
    <property type="nucleotide sequence ID" value="NZ_FRAF01000008.1"/>
</dbReference>
<dbReference type="PRINTS" id="PR00793">
    <property type="entry name" value="PROAMNOPTASE"/>
</dbReference>
<dbReference type="EC" id="3.4.11.5" evidence="3 7"/>
<keyword evidence="5 7" id="KW-0378">Hydrolase</keyword>
<gene>
    <name evidence="10" type="ORF">SAMN05443507_108103</name>
</gene>
<dbReference type="GO" id="GO:0006508">
    <property type="term" value="P:proteolysis"/>
    <property type="evidence" value="ECO:0007669"/>
    <property type="project" value="UniProtKB-KW"/>
</dbReference>
<sequence>MSRYASSKIIQLSNGYHVWTRRVGESPIKMLLLHGGPGSTHTYMKIFENYLPPAGIEIYFYDQLGSYCSDQPDDISLWNVERFCEEVEEVRTALGLDHFYLCGQSWGGFLAIEYALHHGHHLKGLIISNMVASIQSYMDYIHILRKQLPIEVQKNLEYYENKGEYDAPEYQDLLFKSLYRKHLCRLDPWPSDVQHGFALMNNQVYNTMQGPNEFVITGNFKDWNRWEDLAHIHTPCLVIGARYDTMNPNDLIEMARRMPNAQSHICENGSHLAMWDDAESYFSAIQQFISKVEEN</sequence>
<accession>A0A1M6PQA8</accession>
<comment type="function">
    <text evidence="7">Releases the N-terminal proline from various substrates.</text>
</comment>
<keyword evidence="11" id="KW-1185">Reference proteome</keyword>
<dbReference type="InterPro" id="IPR005945">
    <property type="entry name" value="Pro_imino_pep"/>
</dbReference>
<dbReference type="EMBL" id="FRAF01000008">
    <property type="protein sequence ID" value="SHK10113.1"/>
    <property type="molecule type" value="Genomic_DNA"/>
</dbReference>
<evidence type="ECO:0000256" key="5">
    <source>
        <dbReference type="ARBA" id="ARBA00022801"/>
    </source>
</evidence>
<feature type="active site" evidence="8">
    <location>
        <position position="244"/>
    </location>
</feature>
<dbReference type="Gene3D" id="3.40.50.1820">
    <property type="entry name" value="alpha/beta hydrolase"/>
    <property type="match status" value="1"/>
</dbReference>
<dbReference type="STRING" id="1830138.SAMN05443507_108103"/>
<evidence type="ECO:0000259" key="9">
    <source>
        <dbReference type="Pfam" id="PF00561"/>
    </source>
</evidence>
<evidence type="ECO:0000256" key="4">
    <source>
        <dbReference type="ARBA" id="ARBA00021843"/>
    </source>
</evidence>
<dbReference type="InterPro" id="IPR002410">
    <property type="entry name" value="Peptidase_S33"/>
</dbReference>
<reference evidence="11" key="1">
    <citation type="submission" date="2016-11" db="EMBL/GenBank/DDBJ databases">
        <authorList>
            <person name="Varghese N."/>
            <person name="Submissions S."/>
        </authorList>
    </citation>
    <scope>NUCLEOTIDE SEQUENCE [LARGE SCALE GENOMIC DNA]</scope>
    <source>
        <strain evidence="11">USBA-503</strain>
    </source>
</reference>